<evidence type="ECO:0000313" key="4">
    <source>
        <dbReference type="EMBL" id="RXT50655.1"/>
    </source>
</evidence>
<keyword evidence="5" id="KW-1185">Reference proteome</keyword>
<name>A0A4Q1VEI4_9BRAD</name>
<dbReference type="InterPro" id="IPR001509">
    <property type="entry name" value="Epimerase_deHydtase"/>
</dbReference>
<organism evidence="4 5">
    <name type="scientific">Bradyrhizobium betae</name>
    <dbReference type="NCBI Taxonomy" id="244734"/>
    <lineage>
        <taxon>Bacteria</taxon>
        <taxon>Pseudomonadati</taxon>
        <taxon>Pseudomonadota</taxon>
        <taxon>Alphaproteobacteria</taxon>
        <taxon>Hyphomicrobiales</taxon>
        <taxon>Nitrobacteraceae</taxon>
        <taxon>Bradyrhizobium</taxon>
    </lineage>
</organism>
<dbReference type="RefSeq" id="WP_129268472.1">
    <property type="nucleotide sequence ID" value="NZ_MZXW01000013.1"/>
</dbReference>
<sequence length="280" mass="30287">MRVLIVGATSSLAQALIALLHGQCELLTAGRNGCDIALDLSSRDIQLPAGIDCVVNLAAAFGGKELTDILQAMDVNVLGVMKLCHASAKAGAKHLVHISSIFSDLDSTSPFFGAYSLSKRHSEEVTQFCGRELGLPVAVLKPSQIYGVGPGFRRHQPFLYTIMDKAQSHEDINLFGLNDPLRNFIHAQDVAKLISAAVATKLEGTYRCAHPDNVTYSQIAAAAISAFESKSKVAFLKDKPDIPSNGFACDETLFRLLDYFPHISMTQGMQMEAAHRRRAA</sequence>
<dbReference type="Gene3D" id="3.40.50.720">
    <property type="entry name" value="NAD(P)-binding Rossmann-like Domain"/>
    <property type="match status" value="1"/>
</dbReference>
<dbReference type="OrthoDB" id="5295702at2"/>
<accession>A0A4Q1VEI4</accession>
<protein>
    <recommendedName>
        <fullName evidence="3">NAD-dependent epimerase/dehydratase domain-containing protein</fullName>
    </recommendedName>
</protein>
<dbReference type="InterPro" id="IPR036291">
    <property type="entry name" value="NAD(P)-bd_dom_sf"/>
</dbReference>
<dbReference type="SUPFAM" id="SSF51735">
    <property type="entry name" value="NAD(P)-binding Rossmann-fold domains"/>
    <property type="match status" value="1"/>
</dbReference>
<dbReference type="EMBL" id="MZXW01000013">
    <property type="protein sequence ID" value="RXT50655.1"/>
    <property type="molecule type" value="Genomic_DNA"/>
</dbReference>
<dbReference type="PANTHER" id="PTHR43000">
    <property type="entry name" value="DTDP-D-GLUCOSE 4,6-DEHYDRATASE-RELATED"/>
    <property type="match status" value="1"/>
</dbReference>
<feature type="domain" description="NAD-dependent epimerase/dehydratase" evidence="3">
    <location>
        <begin position="3"/>
        <end position="200"/>
    </location>
</feature>
<evidence type="ECO:0000256" key="2">
    <source>
        <dbReference type="ARBA" id="ARBA00007637"/>
    </source>
</evidence>
<comment type="similarity">
    <text evidence="2">Belongs to the NAD(P)-dependent epimerase/dehydratase family.</text>
</comment>
<dbReference type="AlphaFoldDB" id="A0A4Q1VEI4"/>
<dbReference type="CDD" id="cd08946">
    <property type="entry name" value="SDR_e"/>
    <property type="match status" value="1"/>
</dbReference>
<comment type="pathway">
    <text evidence="1">Bacterial outer membrane biogenesis; LPS O-antigen biosynthesis.</text>
</comment>
<proteinExistence type="inferred from homology"/>
<dbReference type="Pfam" id="PF01370">
    <property type="entry name" value="Epimerase"/>
    <property type="match status" value="1"/>
</dbReference>
<evidence type="ECO:0000256" key="1">
    <source>
        <dbReference type="ARBA" id="ARBA00005125"/>
    </source>
</evidence>
<gene>
    <name evidence="4" type="ORF">B5V03_06640</name>
</gene>
<dbReference type="Proteomes" id="UP000290819">
    <property type="component" value="Unassembled WGS sequence"/>
</dbReference>
<reference evidence="4 5" key="1">
    <citation type="submission" date="2017-03" db="EMBL/GenBank/DDBJ databases">
        <authorList>
            <person name="Safronova V.I."/>
            <person name="Sazanova A.L."/>
            <person name="Chirak E.R."/>
        </authorList>
    </citation>
    <scope>NUCLEOTIDE SEQUENCE [LARGE SCALE GENOMIC DNA]</scope>
    <source>
        <strain evidence="4 5">Opo-243</strain>
    </source>
</reference>
<evidence type="ECO:0000259" key="3">
    <source>
        <dbReference type="Pfam" id="PF01370"/>
    </source>
</evidence>
<comment type="caution">
    <text evidence="4">The sequence shown here is derived from an EMBL/GenBank/DDBJ whole genome shotgun (WGS) entry which is preliminary data.</text>
</comment>
<evidence type="ECO:0000313" key="5">
    <source>
        <dbReference type="Proteomes" id="UP000290819"/>
    </source>
</evidence>